<evidence type="ECO:0000256" key="3">
    <source>
        <dbReference type="ARBA" id="ARBA00022980"/>
    </source>
</evidence>
<dbReference type="SUPFAM" id="SSF50715">
    <property type="entry name" value="Ribosomal protein L25-like"/>
    <property type="match status" value="1"/>
</dbReference>
<evidence type="ECO:0000259" key="6">
    <source>
        <dbReference type="Pfam" id="PF01386"/>
    </source>
</evidence>
<dbReference type="RefSeq" id="WP_039642982.1">
    <property type="nucleotide sequence ID" value="NZ_JXBL01000001.1"/>
</dbReference>
<dbReference type="InterPro" id="IPR020056">
    <property type="entry name" value="Rbsml_bL25/Gln-tRNA_synth_N"/>
</dbReference>
<dbReference type="PANTHER" id="PTHR33284">
    <property type="entry name" value="RIBOSOMAL PROTEIN L25/GLN-TRNA SYNTHETASE, ANTI-CODON-BINDING DOMAIN-CONTAINING PROTEIN"/>
    <property type="match status" value="1"/>
</dbReference>
<feature type="domain" description="Large ribosomal subunit protein bL25 beta" evidence="7">
    <location>
        <begin position="103"/>
        <end position="184"/>
    </location>
</feature>
<gene>
    <name evidence="5" type="primary">rplY</name>
    <name evidence="5" type="synonym">ctc</name>
    <name evidence="8" type="ORF">SE37_01135</name>
</gene>
<keyword evidence="2 5" id="KW-0694">RNA-binding</keyword>
<keyword evidence="1 5" id="KW-0699">rRNA-binding</keyword>
<dbReference type="PANTHER" id="PTHR33284:SF1">
    <property type="entry name" value="RIBOSOMAL PROTEIN L25_GLN-TRNA SYNTHETASE, ANTI-CODON-BINDING DOMAIN-CONTAINING PROTEIN"/>
    <property type="match status" value="1"/>
</dbReference>
<dbReference type="Gene3D" id="2.170.120.20">
    <property type="entry name" value="Ribosomal protein L25, beta domain"/>
    <property type="match status" value="1"/>
</dbReference>
<keyword evidence="9" id="KW-1185">Reference proteome</keyword>
<evidence type="ECO:0000256" key="4">
    <source>
        <dbReference type="ARBA" id="ARBA00023274"/>
    </source>
</evidence>
<dbReference type="GO" id="GO:0022625">
    <property type="term" value="C:cytosolic large ribosomal subunit"/>
    <property type="evidence" value="ECO:0007669"/>
    <property type="project" value="TreeGrafter"/>
</dbReference>
<keyword evidence="4 5" id="KW-0687">Ribonucleoprotein</keyword>
<dbReference type="InterPro" id="IPR020057">
    <property type="entry name" value="Ribosomal_bL25_b-dom"/>
</dbReference>
<evidence type="ECO:0000313" key="9">
    <source>
        <dbReference type="Proteomes" id="UP000031433"/>
    </source>
</evidence>
<dbReference type="Pfam" id="PF14693">
    <property type="entry name" value="Ribosomal_TL5_C"/>
    <property type="match status" value="1"/>
</dbReference>
<dbReference type="InterPro" id="IPR037121">
    <property type="entry name" value="Ribosomal_bL25_C"/>
</dbReference>
<name>A0A0C1U0H5_9BACT</name>
<dbReference type="InterPro" id="IPR001021">
    <property type="entry name" value="Ribosomal_bL25_long"/>
</dbReference>
<reference evidence="8 9" key="1">
    <citation type="submission" date="2015-01" db="EMBL/GenBank/DDBJ databases">
        <title>Genome sequence of the anaerobic bacterium Geobacter soli GSS01, a dissimilatory Fe(III) reducer from soil.</title>
        <authorList>
            <person name="Yang G."/>
            <person name="Zhou S."/>
        </authorList>
    </citation>
    <scope>NUCLEOTIDE SEQUENCE [LARGE SCALE GENOMIC DNA]</scope>
    <source>
        <strain evidence="8 9">GSS01</strain>
    </source>
</reference>
<evidence type="ECO:0000259" key="7">
    <source>
        <dbReference type="Pfam" id="PF14693"/>
    </source>
</evidence>
<comment type="function">
    <text evidence="5">This is one of the proteins that binds to the 5S RNA in the ribosome where it forms part of the central protuberance.</text>
</comment>
<dbReference type="InterPro" id="IPR020930">
    <property type="entry name" value="Ribosomal_uL5_bac-type"/>
</dbReference>
<dbReference type="NCBIfam" id="TIGR00731">
    <property type="entry name" value="bL25_bact_ctc"/>
    <property type="match status" value="1"/>
</dbReference>
<comment type="subunit">
    <text evidence="5">Part of the 50S ribosomal subunit; part of the 5S rRNA/L5/L18/L25 subcomplex. Contacts the 5S rRNA. Binds to the 5S rRNA independently of L5 and L18.</text>
</comment>
<accession>A0A0C1U0H5</accession>
<dbReference type="InterPro" id="IPR011035">
    <property type="entry name" value="Ribosomal_bL25/Gln-tRNA_synth"/>
</dbReference>
<keyword evidence="3 5" id="KW-0689">Ribosomal protein</keyword>
<evidence type="ECO:0000256" key="1">
    <source>
        <dbReference type="ARBA" id="ARBA00022730"/>
    </source>
</evidence>
<comment type="caution">
    <text evidence="8">The sequence shown here is derived from an EMBL/GenBank/DDBJ whole genome shotgun (WGS) entry which is preliminary data.</text>
</comment>
<organism evidence="8 9">
    <name type="scientific">Geobacter soli</name>
    <dbReference type="NCBI Taxonomy" id="1510391"/>
    <lineage>
        <taxon>Bacteria</taxon>
        <taxon>Pseudomonadati</taxon>
        <taxon>Thermodesulfobacteriota</taxon>
        <taxon>Desulfuromonadia</taxon>
        <taxon>Geobacterales</taxon>
        <taxon>Geobacteraceae</taxon>
        <taxon>Geobacter</taxon>
    </lineage>
</organism>
<dbReference type="Pfam" id="PF01386">
    <property type="entry name" value="Ribosomal_L25p"/>
    <property type="match status" value="1"/>
</dbReference>
<feature type="domain" description="Large ribosomal subunit protein bL25 L25" evidence="6">
    <location>
        <begin position="8"/>
        <end position="95"/>
    </location>
</feature>
<evidence type="ECO:0000313" key="8">
    <source>
        <dbReference type="EMBL" id="KIE41330.1"/>
    </source>
</evidence>
<dbReference type="EMBL" id="JXBL01000001">
    <property type="protein sequence ID" value="KIE41330.1"/>
    <property type="molecule type" value="Genomic_DNA"/>
</dbReference>
<dbReference type="HAMAP" id="MF_01334">
    <property type="entry name" value="Ribosomal_bL25_CTC"/>
    <property type="match status" value="1"/>
</dbReference>
<dbReference type="AlphaFoldDB" id="A0A0C1U0H5"/>
<dbReference type="FunFam" id="2.170.120.20:FF:000003">
    <property type="entry name" value="50S ribosomal protein L25"/>
    <property type="match status" value="1"/>
</dbReference>
<proteinExistence type="inferred from homology"/>
<dbReference type="GO" id="GO:0003735">
    <property type="term" value="F:structural constituent of ribosome"/>
    <property type="evidence" value="ECO:0007669"/>
    <property type="project" value="InterPro"/>
</dbReference>
<comment type="similarity">
    <text evidence="5">Belongs to the bacterial ribosomal protein bL25 family. CTC subfamily.</text>
</comment>
<dbReference type="CDD" id="cd00495">
    <property type="entry name" value="Ribosomal_L25_TL5_CTC"/>
    <property type="match status" value="1"/>
</dbReference>
<evidence type="ECO:0000256" key="2">
    <source>
        <dbReference type="ARBA" id="ARBA00022884"/>
    </source>
</evidence>
<dbReference type="GO" id="GO:0006412">
    <property type="term" value="P:translation"/>
    <property type="evidence" value="ECO:0007669"/>
    <property type="project" value="UniProtKB-UniRule"/>
</dbReference>
<dbReference type="Gene3D" id="2.40.240.10">
    <property type="entry name" value="Ribosomal Protein L25, Chain P"/>
    <property type="match status" value="1"/>
</dbReference>
<dbReference type="InterPro" id="IPR029751">
    <property type="entry name" value="Ribosomal_L25_dom"/>
</dbReference>
<evidence type="ECO:0000256" key="5">
    <source>
        <dbReference type="HAMAP-Rule" id="MF_01334"/>
    </source>
</evidence>
<dbReference type="Proteomes" id="UP000031433">
    <property type="component" value="Unassembled WGS sequence"/>
</dbReference>
<protein>
    <recommendedName>
        <fullName evidence="5">Large ribosomal subunit protein bL25</fullName>
    </recommendedName>
    <alternativeName>
        <fullName evidence="5">General stress protein CTC</fullName>
    </alternativeName>
</protein>
<sequence length="194" mass="19871">MEQKTMSIELREGSGKGVARKLRAQGVVPGVVYGKGIDPVSVKVAAKDLAAAIAGEGGVNSLITLAGGGSLSGSTVIVADMQRNPLRGDFLHVDFLRVSLDEKVKVHVPVVAVGTCAGVKEGGMLEVVTYSLDVECLPAAIPEAINVDVTNLAIGHTIHVSGLVLPAGVKVLNDPETPVVSIHGKAKEEAPAAE</sequence>
<dbReference type="GO" id="GO:0008097">
    <property type="term" value="F:5S rRNA binding"/>
    <property type="evidence" value="ECO:0007669"/>
    <property type="project" value="InterPro"/>
</dbReference>